<dbReference type="AlphaFoldDB" id="A0A9X3YPH5"/>
<evidence type="ECO:0000256" key="1">
    <source>
        <dbReference type="SAM" id="SignalP"/>
    </source>
</evidence>
<protein>
    <submittedName>
        <fullName evidence="2">Uncharacterized protein</fullName>
    </submittedName>
</protein>
<organism evidence="2 3">
    <name type="scientific">Tahibacter soli</name>
    <dbReference type="NCBI Taxonomy" id="2983605"/>
    <lineage>
        <taxon>Bacteria</taxon>
        <taxon>Pseudomonadati</taxon>
        <taxon>Pseudomonadota</taxon>
        <taxon>Gammaproteobacteria</taxon>
        <taxon>Lysobacterales</taxon>
        <taxon>Rhodanobacteraceae</taxon>
        <taxon>Tahibacter</taxon>
    </lineage>
</organism>
<accession>A0A9X3YPH5</accession>
<feature type="chain" id="PRO_5040915406" evidence="1">
    <location>
        <begin position="19"/>
        <end position="152"/>
    </location>
</feature>
<feature type="signal peptide" evidence="1">
    <location>
        <begin position="1"/>
        <end position="18"/>
    </location>
</feature>
<dbReference type="EMBL" id="JAOVZO020000020">
    <property type="protein sequence ID" value="MDC8015467.1"/>
    <property type="molecule type" value="Genomic_DNA"/>
</dbReference>
<sequence>MKQAIVRCFLIFVVSCLAVGRAPDAKAFTHPCGWGRVIFLNFGTGGDDRLTPEMYIAMQNMHDPSDASSPFYDRNFPSFYHDYHGKSRVIKIFAEKQDLDTYRRQVDIIAKAFRLGNPLVILARHDIEVLDCSILARNVVIEMCVIGNSQCN</sequence>
<proteinExistence type="predicted"/>
<evidence type="ECO:0000313" key="3">
    <source>
        <dbReference type="Proteomes" id="UP001139971"/>
    </source>
</evidence>
<reference evidence="2" key="1">
    <citation type="submission" date="2023-02" db="EMBL/GenBank/DDBJ databases">
        <title>Tahibacter soli sp. nov. isolated from soil.</title>
        <authorList>
            <person name="Baek J.H."/>
            <person name="Lee J.K."/>
            <person name="Choi D.G."/>
            <person name="Jeon C.O."/>
        </authorList>
    </citation>
    <scope>NUCLEOTIDE SEQUENCE</scope>
    <source>
        <strain evidence="2">BL</strain>
    </source>
</reference>
<gene>
    <name evidence="2" type="ORF">OD750_023320</name>
</gene>
<dbReference type="Proteomes" id="UP001139971">
    <property type="component" value="Unassembled WGS sequence"/>
</dbReference>
<keyword evidence="3" id="KW-1185">Reference proteome</keyword>
<comment type="caution">
    <text evidence="2">The sequence shown here is derived from an EMBL/GenBank/DDBJ whole genome shotgun (WGS) entry which is preliminary data.</text>
</comment>
<evidence type="ECO:0000313" key="2">
    <source>
        <dbReference type="EMBL" id="MDC8015467.1"/>
    </source>
</evidence>
<keyword evidence="1" id="KW-0732">Signal</keyword>
<name>A0A9X3YPH5_9GAMM</name>
<dbReference type="RefSeq" id="WP_263540656.1">
    <property type="nucleotide sequence ID" value="NZ_JAOVZO020000020.1"/>
</dbReference>